<evidence type="ECO:0000313" key="2">
    <source>
        <dbReference type="EMBL" id="KAI5065043.1"/>
    </source>
</evidence>
<dbReference type="OrthoDB" id="1929779at2759"/>
<feature type="compositionally biased region" description="Low complexity" evidence="1">
    <location>
        <begin position="467"/>
        <end position="477"/>
    </location>
</feature>
<feature type="compositionally biased region" description="Low complexity" evidence="1">
    <location>
        <begin position="535"/>
        <end position="549"/>
    </location>
</feature>
<feature type="compositionally biased region" description="Low complexity" evidence="1">
    <location>
        <begin position="324"/>
        <end position="346"/>
    </location>
</feature>
<keyword evidence="3" id="KW-1185">Reference proteome</keyword>
<feature type="compositionally biased region" description="Polar residues" evidence="1">
    <location>
        <begin position="588"/>
        <end position="597"/>
    </location>
</feature>
<gene>
    <name evidence="2" type="ORF">GOP47_0019738</name>
</gene>
<evidence type="ECO:0000313" key="3">
    <source>
        <dbReference type="Proteomes" id="UP000886520"/>
    </source>
</evidence>
<feature type="compositionally biased region" description="Polar residues" evidence="1">
    <location>
        <begin position="433"/>
        <end position="442"/>
    </location>
</feature>
<feature type="compositionally biased region" description="Low complexity" evidence="1">
    <location>
        <begin position="155"/>
        <end position="179"/>
    </location>
</feature>
<dbReference type="EMBL" id="JABFUD020000019">
    <property type="protein sequence ID" value="KAI5065043.1"/>
    <property type="molecule type" value="Genomic_DNA"/>
</dbReference>
<dbReference type="GO" id="GO:0043622">
    <property type="term" value="P:cortical microtubule organization"/>
    <property type="evidence" value="ECO:0007669"/>
    <property type="project" value="TreeGrafter"/>
</dbReference>
<feature type="compositionally biased region" description="Polar residues" evidence="1">
    <location>
        <begin position="554"/>
        <end position="563"/>
    </location>
</feature>
<feature type="region of interest" description="Disordered" evidence="1">
    <location>
        <begin position="578"/>
        <end position="600"/>
    </location>
</feature>
<dbReference type="PANTHER" id="PTHR31949:SF2">
    <property type="entry name" value="OS05G0480600 PROTEIN"/>
    <property type="match status" value="1"/>
</dbReference>
<feature type="region of interest" description="Disordered" evidence="1">
    <location>
        <begin position="48"/>
        <end position="76"/>
    </location>
</feature>
<dbReference type="GO" id="GO:0055028">
    <property type="term" value="C:cortical microtubule"/>
    <property type="evidence" value="ECO:0007669"/>
    <property type="project" value="TreeGrafter"/>
</dbReference>
<protein>
    <submittedName>
        <fullName evidence="2">Uncharacterized protein</fullName>
    </submittedName>
</protein>
<dbReference type="PANTHER" id="PTHR31949">
    <property type="entry name" value="GASTRIC MUCIN-LIKE PROTEIN"/>
    <property type="match status" value="1"/>
</dbReference>
<feature type="region of interest" description="Disordered" evidence="1">
    <location>
        <begin position="127"/>
        <end position="251"/>
    </location>
</feature>
<proteinExistence type="predicted"/>
<accession>A0A9D4UCL2</accession>
<dbReference type="AlphaFoldDB" id="A0A9D4UCL2"/>
<feature type="region of interest" description="Disordered" evidence="1">
    <location>
        <begin position="268"/>
        <end position="496"/>
    </location>
</feature>
<comment type="caution">
    <text evidence="2">The sequence shown here is derived from an EMBL/GenBank/DDBJ whole genome shotgun (WGS) entry which is preliminary data.</text>
</comment>
<feature type="compositionally biased region" description="Low complexity" evidence="1">
    <location>
        <begin position="289"/>
        <end position="302"/>
    </location>
</feature>
<feature type="compositionally biased region" description="Polar residues" evidence="1">
    <location>
        <begin position="303"/>
        <end position="323"/>
    </location>
</feature>
<feature type="compositionally biased region" description="Low complexity" evidence="1">
    <location>
        <begin position="215"/>
        <end position="251"/>
    </location>
</feature>
<feature type="compositionally biased region" description="Polar residues" evidence="1">
    <location>
        <begin position="371"/>
        <end position="383"/>
    </location>
</feature>
<name>A0A9D4UCL2_ADICA</name>
<dbReference type="Proteomes" id="UP000886520">
    <property type="component" value="Chromosome 19"/>
</dbReference>
<reference evidence="2" key="1">
    <citation type="submission" date="2021-01" db="EMBL/GenBank/DDBJ databases">
        <title>Adiantum capillus-veneris genome.</title>
        <authorList>
            <person name="Fang Y."/>
            <person name="Liao Q."/>
        </authorList>
    </citation>
    <scope>NUCLEOTIDE SEQUENCE</scope>
    <source>
        <strain evidence="2">H3</strain>
        <tissue evidence="2">Leaf</tissue>
    </source>
</reference>
<feature type="compositionally biased region" description="Polar residues" evidence="1">
    <location>
        <begin position="180"/>
        <end position="199"/>
    </location>
</feature>
<feature type="region of interest" description="Disordered" evidence="1">
    <location>
        <begin position="535"/>
        <end position="564"/>
    </location>
</feature>
<feature type="compositionally biased region" description="Polar residues" evidence="1">
    <location>
        <begin position="49"/>
        <end position="59"/>
    </location>
</feature>
<sequence length="657" mass="69187">MMMNAMQQAALQQHRRVRSLGSSHATPGNERDEDLVLFHEMQKRERAAISSSVTQTLQRDPSAISEPRNKAGSEDIFTSSEWGKNDYDWLLTPPATPLIPNLDHEAVGNCYSLSGAASTRSVLKTTSRLGISRSEPPSRAEPVSRIVRGTLGVQKPANNAASLSSSTNSISKKSLPSSTVATSRPSTPSSNGRPSTPVSQPAARPFTPTRTAGAPRVSTSSSSIRPSTPTGRSSIVSSTRAASSSGPSLARSASTSASASAIRAASASASLASTRPGASSSRASTPVKRPATPTRTANPPSTITANPPSTIMRSSSVSRTSALPQSKSAASSRPSSPSSRVRQPVAHPAVLPGFSQEPPPNLRTSMPDRPLSNSRGSVASRASGTKLAQPEVTSNNARSLRLSSSPLTTRGRVSSDSLNSEKSLSKGKPHDALQSTLSNGIQSKMVDRTVSTRKPLVLPEKPSAGISSQVKKPVKSSPVRDLKSTTPSVRESTGFGRNLSKKSLDMALRHMDIRKNTPSSFKSFMSNVPTSSLYSVRSSNGRGLSSSSVADSPMATSSNASSEHSFRIAIDQEGSEIGDEMVSEKGSKTSPISQPDSYNERKVNSWLGSPNYANGNNADILQVFEQGIERLSSTESPLISHSDGGVKCDNFTLEPIQ</sequence>
<evidence type="ECO:0000256" key="1">
    <source>
        <dbReference type="SAM" id="MobiDB-lite"/>
    </source>
</evidence>
<feature type="compositionally biased region" description="Low complexity" evidence="1">
    <location>
        <begin position="393"/>
        <end position="422"/>
    </location>
</feature>
<organism evidence="2 3">
    <name type="scientific">Adiantum capillus-veneris</name>
    <name type="common">Maidenhair fern</name>
    <dbReference type="NCBI Taxonomy" id="13818"/>
    <lineage>
        <taxon>Eukaryota</taxon>
        <taxon>Viridiplantae</taxon>
        <taxon>Streptophyta</taxon>
        <taxon>Embryophyta</taxon>
        <taxon>Tracheophyta</taxon>
        <taxon>Polypodiopsida</taxon>
        <taxon>Polypodiidae</taxon>
        <taxon>Polypodiales</taxon>
        <taxon>Pteridineae</taxon>
        <taxon>Pteridaceae</taxon>
        <taxon>Vittarioideae</taxon>
        <taxon>Adiantum</taxon>
    </lineage>
</organism>